<name>A0A9N8ZFQ3_9GLOM</name>
<dbReference type="Proteomes" id="UP000789831">
    <property type="component" value="Unassembled WGS sequence"/>
</dbReference>
<feature type="region of interest" description="Disordered" evidence="1">
    <location>
        <begin position="157"/>
        <end position="205"/>
    </location>
</feature>
<evidence type="ECO:0000313" key="3">
    <source>
        <dbReference type="Proteomes" id="UP000789831"/>
    </source>
</evidence>
<comment type="caution">
    <text evidence="2">The sequence shown here is derived from an EMBL/GenBank/DDBJ whole genome shotgun (WGS) entry which is preliminary data.</text>
</comment>
<gene>
    <name evidence="2" type="ORF">AGERDE_LOCUS3759</name>
</gene>
<feature type="compositionally biased region" description="Basic residues" evidence="1">
    <location>
        <begin position="177"/>
        <end position="186"/>
    </location>
</feature>
<proteinExistence type="predicted"/>
<protein>
    <submittedName>
        <fullName evidence="2">9180_t:CDS:1</fullName>
    </submittedName>
</protein>
<accession>A0A9N8ZFQ3</accession>
<dbReference type="AlphaFoldDB" id="A0A9N8ZFQ3"/>
<dbReference type="OrthoDB" id="2477065at2759"/>
<sequence length="205" mass="23486">MSSHQSNISTSTTTYPFYMGLISRSNKTSPILSFLEKKIEIEKSKISKESLDEWFPPNPQSVSYKVETKLESSDMNLNTSVDDYDKSDIPYDGYLGLEEKKPARYLKLKTIEKIPYEFRIGLGELLPPKTNKLDELHCLLLCQVLPKTSRELLKLQSPMPPMKRNGQVKTLDLSRKLPSKFNHKKGEKNALLKNSKSSIPKLHQK</sequence>
<reference evidence="2" key="1">
    <citation type="submission" date="2021-06" db="EMBL/GenBank/DDBJ databases">
        <authorList>
            <person name="Kallberg Y."/>
            <person name="Tangrot J."/>
            <person name="Rosling A."/>
        </authorList>
    </citation>
    <scope>NUCLEOTIDE SEQUENCE</scope>
    <source>
        <strain evidence="2">MT106</strain>
    </source>
</reference>
<dbReference type="EMBL" id="CAJVPL010000390">
    <property type="protein sequence ID" value="CAG8491187.1"/>
    <property type="molecule type" value="Genomic_DNA"/>
</dbReference>
<evidence type="ECO:0000313" key="2">
    <source>
        <dbReference type="EMBL" id="CAG8491187.1"/>
    </source>
</evidence>
<keyword evidence="3" id="KW-1185">Reference proteome</keyword>
<organism evidence="2 3">
    <name type="scientific">Ambispora gerdemannii</name>
    <dbReference type="NCBI Taxonomy" id="144530"/>
    <lineage>
        <taxon>Eukaryota</taxon>
        <taxon>Fungi</taxon>
        <taxon>Fungi incertae sedis</taxon>
        <taxon>Mucoromycota</taxon>
        <taxon>Glomeromycotina</taxon>
        <taxon>Glomeromycetes</taxon>
        <taxon>Archaeosporales</taxon>
        <taxon>Ambisporaceae</taxon>
        <taxon>Ambispora</taxon>
    </lineage>
</organism>
<evidence type="ECO:0000256" key="1">
    <source>
        <dbReference type="SAM" id="MobiDB-lite"/>
    </source>
</evidence>